<keyword evidence="1" id="KW-0732">Signal</keyword>
<dbReference type="AlphaFoldDB" id="M1A7T4"/>
<dbReference type="OrthoDB" id="1914642at2759"/>
<reference evidence="3" key="1">
    <citation type="journal article" date="2011" name="Nature">
        <title>Genome sequence and analysis of the tuber crop potato.</title>
        <authorList>
            <consortium name="The Potato Genome Sequencing Consortium"/>
        </authorList>
    </citation>
    <scope>NUCLEOTIDE SEQUENCE [LARGE SCALE GENOMIC DNA]</scope>
    <source>
        <strain evidence="3">cv. DM1-3 516 R44</strain>
    </source>
</reference>
<dbReference type="Gramene" id="PGSC0003DMT400016524">
    <property type="protein sequence ID" value="PGSC0003DMT400016524"/>
    <property type="gene ID" value="PGSC0003DMG400006454"/>
</dbReference>
<name>M1A7T4_SOLTU</name>
<dbReference type="ExpressionAtlas" id="M1A7T4">
    <property type="expression patterns" value="baseline"/>
</dbReference>
<protein>
    <recommendedName>
        <fullName evidence="4">EGF-like domain-containing protein</fullName>
    </recommendedName>
</protein>
<evidence type="ECO:0000256" key="1">
    <source>
        <dbReference type="SAM" id="SignalP"/>
    </source>
</evidence>
<keyword evidence="3" id="KW-1185">Reference proteome</keyword>
<feature type="chain" id="PRO_5004011179" description="EGF-like domain-containing protein" evidence="1">
    <location>
        <begin position="24"/>
        <end position="217"/>
    </location>
</feature>
<proteinExistence type="predicted"/>
<gene>
    <name evidence="2" type="primary">LOC102601116</name>
</gene>
<evidence type="ECO:0000313" key="3">
    <source>
        <dbReference type="Proteomes" id="UP000011115"/>
    </source>
</evidence>
<dbReference type="PaxDb" id="4113-PGSC0003DMT400016524"/>
<evidence type="ECO:0000313" key="2">
    <source>
        <dbReference type="EnsemblPlants" id="PGSC0003DMT400016524"/>
    </source>
</evidence>
<dbReference type="FunCoup" id="M1A7T4">
    <property type="interactions" value="539"/>
</dbReference>
<dbReference type="Proteomes" id="UP000011115">
    <property type="component" value="Unassembled WGS sequence"/>
</dbReference>
<dbReference type="PANTHER" id="PTHR33881:SF7">
    <property type="entry name" value="NEUROGENIC LOCUS NOTCH-LIKE PROTEIN"/>
    <property type="match status" value="1"/>
</dbReference>
<reference evidence="2" key="2">
    <citation type="submission" date="2015-06" db="UniProtKB">
        <authorList>
            <consortium name="EnsemblPlants"/>
        </authorList>
    </citation>
    <scope>IDENTIFICATION</scope>
    <source>
        <strain evidence="2">DM1-3 516 R44</strain>
    </source>
</reference>
<accession>M1A7T4</accession>
<dbReference type="InParanoid" id="M1A7T4"/>
<dbReference type="EnsemblPlants" id="PGSC0003DMT400016524">
    <property type="protein sequence ID" value="PGSC0003DMT400016524"/>
    <property type="gene ID" value="PGSC0003DMG400006454"/>
</dbReference>
<organism evidence="2 3">
    <name type="scientific">Solanum tuberosum</name>
    <name type="common">Potato</name>
    <dbReference type="NCBI Taxonomy" id="4113"/>
    <lineage>
        <taxon>Eukaryota</taxon>
        <taxon>Viridiplantae</taxon>
        <taxon>Streptophyta</taxon>
        <taxon>Embryophyta</taxon>
        <taxon>Tracheophyta</taxon>
        <taxon>Spermatophyta</taxon>
        <taxon>Magnoliopsida</taxon>
        <taxon>eudicotyledons</taxon>
        <taxon>Gunneridae</taxon>
        <taxon>Pentapetalae</taxon>
        <taxon>asterids</taxon>
        <taxon>lamiids</taxon>
        <taxon>Solanales</taxon>
        <taxon>Solanaceae</taxon>
        <taxon>Solanoideae</taxon>
        <taxon>Solaneae</taxon>
        <taxon>Solanum</taxon>
    </lineage>
</organism>
<dbReference type="eggNOG" id="ENOG502RY5E">
    <property type="taxonomic scope" value="Eukaryota"/>
</dbReference>
<sequence>MASTHIITIFSLVLLFLLPILSSANNALPPIFSPIFDNVCEKVNCGKGNCKASSNATFGFACECDAGWKQTSSENDNFWKFLPCVVPNCTVNFSCGEEATPAPAPDRRSNTSFFEPCHWADCGGGSCNKTSSFTYSCACQEGYYNILNQTGFPCFKECALGMDCAQLGFDITNKTSSPPPSLSDDSKSIGKHNSVNVAFTYPFFHTLKCSCFRYKAS</sequence>
<feature type="signal peptide" evidence="1">
    <location>
        <begin position="1"/>
        <end position="23"/>
    </location>
</feature>
<evidence type="ECO:0008006" key="4">
    <source>
        <dbReference type="Google" id="ProtNLM"/>
    </source>
</evidence>
<dbReference type="PANTHER" id="PTHR33881">
    <property type="entry name" value="NEUROGENIC LOCUS NOTCH-LIKE PROTEIN"/>
    <property type="match status" value="1"/>
</dbReference>